<feature type="transmembrane region" description="Helical" evidence="1">
    <location>
        <begin position="34"/>
        <end position="64"/>
    </location>
</feature>
<gene>
    <name evidence="2" type="ORF">ACFQL7_21135</name>
    <name evidence="3" type="ORF">ACFQL7_23430</name>
</gene>
<keyword evidence="1" id="KW-0472">Membrane</keyword>
<dbReference type="RefSeq" id="WP_264556442.1">
    <property type="nucleotide sequence ID" value="NZ_CP109980.1"/>
</dbReference>
<reference evidence="4" key="2">
    <citation type="journal article" date="2019" name="Int. J. Syst. Evol. Microbiol.">
        <title>The Global Catalogue of Microorganisms (GCM) 10K type strain sequencing project: providing services to taxonomists for standard genome sequencing and annotation.</title>
        <authorList>
            <consortium name="The Broad Institute Genomics Platform"/>
            <consortium name="The Broad Institute Genome Sequencing Center for Infectious Disease"/>
            <person name="Wu L."/>
            <person name="Ma J."/>
        </authorList>
    </citation>
    <scope>NUCLEOTIDE SEQUENCE [LARGE SCALE GENOMIC DNA]</scope>
    <source>
        <strain evidence="4">RDMS1</strain>
    </source>
</reference>
<keyword evidence="1" id="KW-0812">Transmembrane</keyword>
<evidence type="ECO:0000313" key="3">
    <source>
        <dbReference type="EMBL" id="MFC7192474.1"/>
    </source>
</evidence>
<dbReference type="Proteomes" id="UP001596417">
    <property type="component" value="Unassembled WGS sequence"/>
</dbReference>
<evidence type="ECO:0000313" key="4">
    <source>
        <dbReference type="Proteomes" id="UP001596417"/>
    </source>
</evidence>
<dbReference type="GeneID" id="76202154"/>
<evidence type="ECO:0000313" key="2">
    <source>
        <dbReference type="EMBL" id="MFC7192059.1"/>
    </source>
</evidence>
<dbReference type="EMBL" id="JBHTAX010000004">
    <property type="protein sequence ID" value="MFC7192474.1"/>
    <property type="molecule type" value="Genomic_DNA"/>
</dbReference>
<protein>
    <submittedName>
        <fullName evidence="3">Uncharacterized protein</fullName>
    </submittedName>
</protein>
<dbReference type="EMBL" id="JBHTAX010000004">
    <property type="protein sequence ID" value="MFC7192059.1"/>
    <property type="molecule type" value="Genomic_DNA"/>
</dbReference>
<proteinExistence type="predicted"/>
<reference evidence="3" key="3">
    <citation type="submission" date="2024-09" db="EMBL/GenBank/DDBJ databases">
        <authorList>
            <person name="Sun Q."/>
        </authorList>
    </citation>
    <scope>NUCLEOTIDE SEQUENCE</scope>
    <source>
        <strain evidence="3">NBRC 107106</strain>
    </source>
</reference>
<keyword evidence="4" id="KW-1185">Reference proteome</keyword>
<accession>A0ABD5YTE2</accession>
<keyword evidence="1" id="KW-1133">Transmembrane helix</keyword>
<dbReference type="AlphaFoldDB" id="A0ABD5YTE2"/>
<comment type="caution">
    <text evidence="3">The sequence shown here is derived from an EMBL/GenBank/DDBJ whole genome shotgun (WGS) entry which is preliminary data.</text>
</comment>
<sequence length="82" mass="8952">MIIATFSSPVFVGCLWLDARKLRASDAPWAPNPWLWGASGAVAMCLVFLGYYVPILAVALGYLYRRRSRVGLVGTTTDGETD</sequence>
<name>A0ABD5YTE2_9EURY</name>
<organism evidence="3 4">
    <name type="scientific">Halocatena marina</name>
    <dbReference type="NCBI Taxonomy" id="2934937"/>
    <lineage>
        <taxon>Archaea</taxon>
        <taxon>Methanobacteriati</taxon>
        <taxon>Methanobacteriota</taxon>
        <taxon>Stenosarchaea group</taxon>
        <taxon>Halobacteria</taxon>
        <taxon>Halobacteriales</taxon>
        <taxon>Natronomonadaceae</taxon>
        <taxon>Halocatena</taxon>
    </lineage>
</organism>
<evidence type="ECO:0000256" key="1">
    <source>
        <dbReference type="SAM" id="Phobius"/>
    </source>
</evidence>
<reference evidence="3" key="1">
    <citation type="journal article" date="2014" name="Int. J. Syst. Evol. Microbiol.">
        <title>Complete genome sequence of Corynebacterium casei LMG S-19264T (=DSM 44701T), isolated from a smear-ripened cheese.</title>
        <authorList>
            <consortium name="US DOE Joint Genome Institute (JGI-PGF)"/>
            <person name="Walter F."/>
            <person name="Albersmeier A."/>
            <person name="Kalinowski J."/>
            <person name="Ruckert C."/>
        </authorList>
    </citation>
    <scope>NUCLEOTIDE SEQUENCE [LARGE SCALE GENOMIC DNA]</scope>
    <source>
        <strain evidence="3">NBRC 107106</strain>
    </source>
</reference>